<dbReference type="Proteomes" id="UP000239494">
    <property type="component" value="Unassembled WGS sequence"/>
</dbReference>
<dbReference type="EMBL" id="PVTF01000001">
    <property type="protein sequence ID" value="PRY46044.1"/>
    <property type="molecule type" value="Genomic_DNA"/>
</dbReference>
<reference evidence="1 2" key="1">
    <citation type="submission" date="2018-03" db="EMBL/GenBank/DDBJ databases">
        <title>Genomic Encyclopedia of Archaeal and Bacterial Type Strains, Phase II (KMG-II): from individual species to whole genera.</title>
        <authorList>
            <person name="Goeker M."/>
        </authorList>
    </citation>
    <scope>NUCLEOTIDE SEQUENCE [LARGE SCALE GENOMIC DNA]</scope>
    <source>
        <strain evidence="1 2">DSM 44720</strain>
    </source>
</reference>
<evidence type="ECO:0000313" key="2">
    <source>
        <dbReference type="Proteomes" id="UP000239494"/>
    </source>
</evidence>
<evidence type="ECO:0000313" key="1">
    <source>
        <dbReference type="EMBL" id="PRY46044.1"/>
    </source>
</evidence>
<organism evidence="1 2">
    <name type="scientific">Umezawaea tangerina</name>
    <dbReference type="NCBI Taxonomy" id="84725"/>
    <lineage>
        <taxon>Bacteria</taxon>
        <taxon>Bacillati</taxon>
        <taxon>Actinomycetota</taxon>
        <taxon>Actinomycetes</taxon>
        <taxon>Pseudonocardiales</taxon>
        <taxon>Pseudonocardiaceae</taxon>
        <taxon>Umezawaea</taxon>
    </lineage>
</organism>
<accession>A0A2T0TK00</accession>
<name>A0A2T0TK00_9PSEU</name>
<comment type="caution">
    <text evidence="1">The sequence shown here is derived from an EMBL/GenBank/DDBJ whole genome shotgun (WGS) entry which is preliminary data.</text>
</comment>
<sequence length="42" mass="4123">MRFAKNARLAVAAFGLVALALLAVAPGSAGLADQPGSVRITG</sequence>
<dbReference type="RefSeq" id="WP_281262136.1">
    <property type="nucleotide sequence ID" value="NZ_PVTF01000001.1"/>
</dbReference>
<keyword evidence="2" id="KW-1185">Reference proteome</keyword>
<proteinExistence type="predicted"/>
<dbReference type="AlphaFoldDB" id="A0A2T0TK00"/>
<gene>
    <name evidence="1" type="ORF">CLV43_101308</name>
</gene>
<protein>
    <submittedName>
        <fullName evidence="1">Uncharacterized protein</fullName>
    </submittedName>
</protein>